<feature type="domain" description="Dienelactone hydrolase" evidence="1">
    <location>
        <begin position="28"/>
        <end position="250"/>
    </location>
</feature>
<keyword evidence="3" id="KW-1185">Reference proteome</keyword>
<reference evidence="2 3" key="2">
    <citation type="submission" date="2017-02" db="EMBL/GenBank/DDBJ databases">
        <title>A genome survey and senescence transcriptome analysis in Lentinula edodes.</title>
        <authorList>
            <person name="Sakamoto Y."/>
            <person name="Nakade K."/>
            <person name="Sato S."/>
            <person name="Yoshida Y."/>
            <person name="Miyazaki K."/>
            <person name="Natsume S."/>
            <person name="Konno N."/>
        </authorList>
    </citation>
    <scope>NUCLEOTIDE SEQUENCE [LARGE SCALE GENOMIC DNA]</scope>
    <source>
        <strain evidence="2 3">NBRC 111202</strain>
    </source>
</reference>
<dbReference type="Gene3D" id="3.40.50.1820">
    <property type="entry name" value="alpha/beta hydrolase"/>
    <property type="match status" value="1"/>
</dbReference>
<organism evidence="2 3">
    <name type="scientific">Lentinula edodes</name>
    <name type="common">Shiitake mushroom</name>
    <name type="synonym">Lentinus edodes</name>
    <dbReference type="NCBI Taxonomy" id="5353"/>
    <lineage>
        <taxon>Eukaryota</taxon>
        <taxon>Fungi</taxon>
        <taxon>Dikarya</taxon>
        <taxon>Basidiomycota</taxon>
        <taxon>Agaricomycotina</taxon>
        <taxon>Agaricomycetes</taxon>
        <taxon>Agaricomycetidae</taxon>
        <taxon>Agaricales</taxon>
        <taxon>Marasmiineae</taxon>
        <taxon>Omphalotaceae</taxon>
        <taxon>Lentinula</taxon>
    </lineage>
</organism>
<evidence type="ECO:0000259" key="1">
    <source>
        <dbReference type="Pfam" id="PF01738"/>
    </source>
</evidence>
<comment type="caution">
    <text evidence="2">The sequence shown here is derived from an EMBL/GenBank/DDBJ whole genome shotgun (WGS) entry which is preliminary data.</text>
</comment>
<dbReference type="PANTHER" id="PTHR17630:SF44">
    <property type="entry name" value="PROTEIN AIM2"/>
    <property type="match status" value="1"/>
</dbReference>
<dbReference type="SUPFAM" id="SSF53474">
    <property type="entry name" value="alpha/beta-Hydrolases"/>
    <property type="match status" value="1"/>
</dbReference>
<dbReference type="STRING" id="5353.A0A1Q3E8H1"/>
<sequence>MSLCEHCVKGVTHEGEPKGKTEGINGVSTYIATPSTEYPKDKAIIFITDIFGPQFVNNRLLADDFAANGFKTVIPDIFNGDPAPVDALKPGSTWNLMEWLKVHGADSARPPLDKVIDSLKKDGVTDFAVVGYCFGARFAFDLAFEGIPKVVAIAHPSLVNVDEDLQTYATKSTAPLLINSCTVDPKFPLEAQVQADELFGSGKFAPGYKREHFEGCSHGFAVRGDISDPKVKAGKEGAFKATVEWFKKYL</sequence>
<evidence type="ECO:0000313" key="2">
    <source>
        <dbReference type="EMBL" id="GAW03530.1"/>
    </source>
</evidence>
<dbReference type="InterPro" id="IPR002925">
    <property type="entry name" value="Dienelactn_hydro"/>
</dbReference>
<reference evidence="2 3" key="1">
    <citation type="submission" date="2016-08" db="EMBL/GenBank/DDBJ databases">
        <authorList>
            <consortium name="Lentinula edodes genome sequencing consortium"/>
            <person name="Sakamoto Y."/>
            <person name="Nakade K."/>
            <person name="Sato S."/>
            <person name="Yoshida Y."/>
            <person name="Miyazaki K."/>
            <person name="Natsume S."/>
            <person name="Konno N."/>
        </authorList>
    </citation>
    <scope>NUCLEOTIDE SEQUENCE [LARGE SCALE GENOMIC DNA]</scope>
    <source>
        <strain evidence="2 3">NBRC 111202</strain>
    </source>
</reference>
<evidence type="ECO:0000313" key="3">
    <source>
        <dbReference type="Proteomes" id="UP000188533"/>
    </source>
</evidence>
<gene>
    <name evidence="2" type="ORF">LENED_005262</name>
</gene>
<dbReference type="GO" id="GO:0016787">
    <property type="term" value="F:hydrolase activity"/>
    <property type="evidence" value="ECO:0007669"/>
    <property type="project" value="UniProtKB-KW"/>
</dbReference>
<dbReference type="AlphaFoldDB" id="A0A1Q3E8H1"/>
<dbReference type="PANTHER" id="PTHR17630">
    <property type="entry name" value="DIENELACTONE HYDROLASE"/>
    <property type="match status" value="1"/>
</dbReference>
<dbReference type="Proteomes" id="UP000188533">
    <property type="component" value="Unassembled WGS sequence"/>
</dbReference>
<proteinExistence type="predicted"/>
<dbReference type="Pfam" id="PF01738">
    <property type="entry name" value="DLH"/>
    <property type="match status" value="1"/>
</dbReference>
<name>A0A1Q3E8H1_LENED</name>
<protein>
    <submittedName>
        <fullName evidence="2">Dienelactone hydrolase endo--beta-D-glucanase</fullName>
    </submittedName>
</protein>
<dbReference type="InterPro" id="IPR029058">
    <property type="entry name" value="AB_hydrolase_fold"/>
</dbReference>
<accession>A0A1Q3E8H1</accession>
<dbReference type="EMBL" id="BDGU01000149">
    <property type="protein sequence ID" value="GAW03530.1"/>
    <property type="molecule type" value="Genomic_DNA"/>
</dbReference>
<keyword evidence="2" id="KW-0378">Hydrolase</keyword>